<proteinExistence type="predicted"/>
<evidence type="ECO:0000313" key="1">
    <source>
        <dbReference type="EMBL" id="PIL37723.1"/>
    </source>
</evidence>
<name>A0A2G8SVJ0_9APHY</name>
<protein>
    <submittedName>
        <fullName evidence="1">Uncharacterized protein</fullName>
    </submittedName>
</protein>
<organism evidence="1 2">
    <name type="scientific">Ganoderma sinense ZZ0214-1</name>
    <dbReference type="NCBI Taxonomy" id="1077348"/>
    <lineage>
        <taxon>Eukaryota</taxon>
        <taxon>Fungi</taxon>
        <taxon>Dikarya</taxon>
        <taxon>Basidiomycota</taxon>
        <taxon>Agaricomycotina</taxon>
        <taxon>Agaricomycetes</taxon>
        <taxon>Polyporales</taxon>
        <taxon>Polyporaceae</taxon>
        <taxon>Ganoderma</taxon>
    </lineage>
</organism>
<comment type="caution">
    <text evidence="1">The sequence shown here is derived from an EMBL/GenBank/DDBJ whole genome shotgun (WGS) entry which is preliminary data.</text>
</comment>
<evidence type="ECO:0000313" key="2">
    <source>
        <dbReference type="Proteomes" id="UP000230002"/>
    </source>
</evidence>
<reference evidence="1 2" key="1">
    <citation type="journal article" date="2015" name="Sci. Rep.">
        <title>Chromosome-level genome map provides insights into diverse defense mechanisms in the medicinal fungus Ganoderma sinense.</title>
        <authorList>
            <person name="Zhu Y."/>
            <person name="Xu J."/>
            <person name="Sun C."/>
            <person name="Zhou S."/>
            <person name="Xu H."/>
            <person name="Nelson D.R."/>
            <person name="Qian J."/>
            <person name="Song J."/>
            <person name="Luo H."/>
            <person name="Xiang L."/>
            <person name="Li Y."/>
            <person name="Xu Z."/>
            <person name="Ji A."/>
            <person name="Wang L."/>
            <person name="Lu S."/>
            <person name="Hayward A."/>
            <person name="Sun W."/>
            <person name="Li X."/>
            <person name="Schwartz D.C."/>
            <person name="Wang Y."/>
            <person name="Chen S."/>
        </authorList>
    </citation>
    <scope>NUCLEOTIDE SEQUENCE [LARGE SCALE GENOMIC DNA]</scope>
    <source>
        <strain evidence="1 2">ZZ0214-1</strain>
    </source>
</reference>
<keyword evidence="2" id="KW-1185">Reference proteome</keyword>
<gene>
    <name evidence="1" type="ORF">GSI_01417</name>
</gene>
<dbReference type="EMBL" id="AYKW01000001">
    <property type="protein sequence ID" value="PIL37723.1"/>
    <property type="molecule type" value="Genomic_DNA"/>
</dbReference>
<sequence length="107" mass="11575">MMCNPCIVKLTNILVKVCVSGCPISPPRNHFIRPRYRAICLFEPCNSPMGTPSRIQSTVTPAVNMDSCGPHLIVGGSTMTRVSTTSIPISSSSSFTQGQRLAAVRFF</sequence>
<dbReference type="Proteomes" id="UP000230002">
    <property type="component" value="Unassembled WGS sequence"/>
</dbReference>
<dbReference type="AlphaFoldDB" id="A0A2G8SVJ0"/>
<accession>A0A2G8SVJ0</accession>